<dbReference type="GO" id="GO:0005840">
    <property type="term" value="C:ribosome"/>
    <property type="evidence" value="ECO:0007669"/>
    <property type="project" value="UniProtKB-KW"/>
</dbReference>
<dbReference type="InterPro" id="IPR036853">
    <property type="entry name" value="Ribosomal_uL14_sf"/>
</dbReference>
<dbReference type="InParanoid" id="E9HJT4"/>
<dbReference type="SMART" id="SM01374">
    <property type="entry name" value="Ribosomal_L14"/>
    <property type="match status" value="1"/>
</dbReference>
<keyword evidence="5" id="KW-0496">Mitochondrion</keyword>
<evidence type="ECO:0000256" key="3">
    <source>
        <dbReference type="ARBA" id="ARBA00022946"/>
    </source>
</evidence>
<dbReference type="SUPFAM" id="SSF50193">
    <property type="entry name" value="Ribosomal protein L14"/>
    <property type="match status" value="1"/>
</dbReference>
<name>E9HJT4_DAPPU</name>
<dbReference type="SMR" id="E9HJT4"/>
<dbReference type="PANTHER" id="PTHR21037">
    <property type="entry name" value="39S RIBOSOMAL PROTEIN L14, MITOCHONDRIAL"/>
    <property type="match status" value="1"/>
</dbReference>
<dbReference type="HAMAP" id="MF_01367">
    <property type="entry name" value="Ribosomal_uL14"/>
    <property type="match status" value="1"/>
</dbReference>
<dbReference type="InterPro" id="IPR000218">
    <property type="entry name" value="Ribosomal_uL14"/>
</dbReference>
<dbReference type="EMBL" id="GL732664">
    <property type="protein sequence ID" value="EFX67994.1"/>
    <property type="molecule type" value="Genomic_DNA"/>
</dbReference>
<comment type="subcellular location">
    <subcellularLocation>
        <location evidence="1">Mitochondrion</location>
    </subcellularLocation>
</comment>
<dbReference type="CDD" id="cd00337">
    <property type="entry name" value="Ribosomal_uL14"/>
    <property type="match status" value="1"/>
</dbReference>
<dbReference type="Gene3D" id="2.40.150.20">
    <property type="entry name" value="Ribosomal protein L14"/>
    <property type="match status" value="1"/>
</dbReference>
<proteinExistence type="inferred from homology"/>
<dbReference type="STRING" id="6669.E9HJT4"/>
<dbReference type="GO" id="GO:0003735">
    <property type="term" value="F:structural constituent of ribosome"/>
    <property type="evidence" value="ECO:0007669"/>
    <property type="project" value="InterPro"/>
</dbReference>
<keyword evidence="4" id="KW-0689">Ribosomal protein</keyword>
<organism evidence="9 10">
    <name type="scientific">Daphnia pulex</name>
    <name type="common">Water flea</name>
    <dbReference type="NCBI Taxonomy" id="6669"/>
    <lineage>
        <taxon>Eukaryota</taxon>
        <taxon>Metazoa</taxon>
        <taxon>Ecdysozoa</taxon>
        <taxon>Arthropoda</taxon>
        <taxon>Crustacea</taxon>
        <taxon>Branchiopoda</taxon>
        <taxon>Diplostraca</taxon>
        <taxon>Cladocera</taxon>
        <taxon>Anomopoda</taxon>
        <taxon>Daphniidae</taxon>
        <taxon>Daphnia</taxon>
    </lineage>
</organism>
<reference evidence="9 10" key="1">
    <citation type="journal article" date="2011" name="Science">
        <title>The ecoresponsive genome of Daphnia pulex.</title>
        <authorList>
            <person name="Colbourne J.K."/>
            <person name="Pfrender M.E."/>
            <person name="Gilbert D."/>
            <person name="Thomas W.K."/>
            <person name="Tucker A."/>
            <person name="Oakley T.H."/>
            <person name="Tokishita S."/>
            <person name="Aerts A."/>
            <person name="Arnold G.J."/>
            <person name="Basu M.K."/>
            <person name="Bauer D.J."/>
            <person name="Caceres C.E."/>
            <person name="Carmel L."/>
            <person name="Casola C."/>
            <person name="Choi J.H."/>
            <person name="Detter J.C."/>
            <person name="Dong Q."/>
            <person name="Dusheyko S."/>
            <person name="Eads B.D."/>
            <person name="Frohlich T."/>
            <person name="Geiler-Samerotte K.A."/>
            <person name="Gerlach D."/>
            <person name="Hatcher P."/>
            <person name="Jogdeo S."/>
            <person name="Krijgsveld J."/>
            <person name="Kriventseva E.V."/>
            <person name="Kultz D."/>
            <person name="Laforsch C."/>
            <person name="Lindquist E."/>
            <person name="Lopez J."/>
            <person name="Manak J.R."/>
            <person name="Muller J."/>
            <person name="Pangilinan J."/>
            <person name="Patwardhan R.P."/>
            <person name="Pitluck S."/>
            <person name="Pritham E.J."/>
            <person name="Rechtsteiner A."/>
            <person name="Rho M."/>
            <person name="Rogozin I.B."/>
            <person name="Sakarya O."/>
            <person name="Salamov A."/>
            <person name="Schaack S."/>
            <person name="Shapiro H."/>
            <person name="Shiga Y."/>
            <person name="Skalitzky C."/>
            <person name="Smith Z."/>
            <person name="Souvorov A."/>
            <person name="Sung W."/>
            <person name="Tang Z."/>
            <person name="Tsuchiya D."/>
            <person name="Tu H."/>
            <person name="Vos H."/>
            <person name="Wang M."/>
            <person name="Wolf Y.I."/>
            <person name="Yamagata H."/>
            <person name="Yamada T."/>
            <person name="Ye Y."/>
            <person name="Shaw J.R."/>
            <person name="Andrews J."/>
            <person name="Crease T.J."/>
            <person name="Tang H."/>
            <person name="Lucas S.M."/>
            <person name="Robertson H.M."/>
            <person name="Bork P."/>
            <person name="Koonin E.V."/>
            <person name="Zdobnov E.M."/>
            <person name="Grigoriev I.V."/>
            <person name="Lynch M."/>
            <person name="Boore J.L."/>
        </authorList>
    </citation>
    <scope>NUCLEOTIDE SEQUENCE [LARGE SCALE GENOMIC DNA]</scope>
</reference>
<evidence type="ECO:0000256" key="2">
    <source>
        <dbReference type="ARBA" id="ARBA00010745"/>
    </source>
</evidence>
<comment type="similarity">
    <text evidence="2">Belongs to the universal ribosomal protein uL14 family.</text>
</comment>
<evidence type="ECO:0000256" key="4">
    <source>
        <dbReference type="ARBA" id="ARBA00022980"/>
    </source>
</evidence>
<dbReference type="OrthoDB" id="274765at2759"/>
<dbReference type="Proteomes" id="UP000000305">
    <property type="component" value="Unassembled WGS sequence"/>
</dbReference>
<dbReference type="OMA" id="RCIHVYT"/>
<dbReference type="GO" id="GO:0005739">
    <property type="term" value="C:mitochondrion"/>
    <property type="evidence" value="ECO:0000318"/>
    <property type="project" value="GO_Central"/>
</dbReference>
<evidence type="ECO:0000256" key="1">
    <source>
        <dbReference type="ARBA" id="ARBA00004173"/>
    </source>
</evidence>
<evidence type="ECO:0000256" key="5">
    <source>
        <dbReference type="ARBA" id="ARBA00023128"/>
    </source>
</evidence>
<keyword evidence="6" id="KW-0687">Ribonucleoprotein</keyword>
<dbReference type="FunFam" id="2.40.150.20:FF:000004">
    <property type="entry name" value="39S ribosomal protein L14, mitochondrial"/>
    <property type="match status" value="1"/>
</dbReference>
<evidence type="ECO:0000313" key="9">
    <source>
        <dbReference type="EMBL" id="EFX67994.1"/>
    </source>
</evidence>
<keyword evidence="3" id="KW-0809">Transit peptide</keyword>
<dbReference type="GO" id="GO:0006412">
    <property type="term" value="P:translation"/>
    <property type="evidence" value="ECO:0007669"/>
    <property type="project" value="InterPro"/>
</dbReference>
<evidence type="ECO:0000313" key="10">
    <source>
        <dbReference type="Proteomes" id="UP000000305"/>
    </source>
</evidence>
<dbReference type="GO" id="GO:1990904">
    <property type="term" value="C:ribonucleoprotein complex"/>
    <property type="evidence" value="ECO:0007669"/>
    <property type="project" value="UniProtKB-KW"/>
</dbReference>
<evidence type="ECO:0000256" key="6">
    <source>
        <dbReference type="ARBA" id="ARBA00023274"/>
    </source>
</evidence>
<evidence type="ECO:0000256" key="7">
    <source>
        <dbReference type="ARBA" id="ARBA00040118"/>
    </source>
</evidence>
<dbReference type="eggNOG" id="KOG3441">
    <property type="taxonomic scope" value="Eukaryota"/>
</dbReference>
<dbReference type="AlphaFoldDB" id="E9HJT4"/>
<keyword evidence="10" id="KW-1185">Reference proteome</keyword>
<dbReference type="HOGENOM" id="CLU_128925_1_0_1"/>
<accession>E9HJT4</accession>
<dbReference type="PhylomeDB" id="E9HJT4"/>
<dbReference type="FunCoup" id="E9HJT4">
    <property type="interactions" value="350"/>
</dbReference>
<evidence type="ECO:0000256" key="8">
    <source>
        <dbReference type="ARBA" id="ARBA00042938"/>
    </source>
</evidence>
<dbReference type="Pfam" id="PF00238">
    <property type="entry name" value="Ribosomal_L14"/>
    <property type="match status" value="1"/>
</dbReference>
<protein>
    <recommendedName>
        <fullName evidence="7">Large ribosomal subunit protein uL14m</fullName>
    </recommendedName>
    <alternativeName>
        <fullName evidence="8">39S ribosomal protein L14, mitochondrial</fullName>
    </alternativeName>
</protein>
<dbReference type="GO" id="GO:0005743">
    <property type="term" value="C:mitochondrial inner membrane"/>
    <property type="evidence" value="ECO:0007669"/>
    <property type="project" value="UniProtKB-ARBA"/>
</dbReference>
<gene>
    <name evidence="9" type="ORF">DAPPUDRAFT_301701</name>
</gene>
<dbReference type="KEGG" id="dpx:DAPPUDRAFT_301701"/>
<dbReference type="PANTHER" id="PTHR21037:SF3">
    <property type="entry name" value="LARGE RIBOSOMAL SUBUNIT PROTEIN UL14M"/>
    <property type="match status" value="1"/>
</dbReference>
<sequence length="154" mass="17161">MALQVQNFARIIPLSVPFCRSFHQCQPLNQIQLLTRLRVVDNSPIGKEAMLEGRPPKCIHVYNKTGVGTIGDKVLVAIKGQKKKAVIIGCKQKQKPLIPKFDSNNIVLIEDNGSPIGTRIHVPMPSILRKILKDRSVAKKIDFTKLLSIATKFV</sequence>